<reference evidence="2" key="1">
    <citation type="submission" date="2021-01" db="EMBL/GenBank/DDBJ databases">
        <authorList>
            <person name="Corre E."/>
            <person name="Pelletier E."/>
            <person name="Niang G."/>
            <person name="Scheremetjew M."/>
            <person name="Finn R."/>
            <person name="Kale V."/>
            <person name="Holt S."/>
            <person name="Cochrane G."/>
            <person name="Meng A."/>
            <person name="Brown T."/>
            <person name="Cohen L."/>
        </authorList>
    </citation>
    <scope>NUCLEOTIDE SEQUENCE</scope>
    <source>
        <strain evidence="2">CCMP1795</strain>
    </source>
</reference>
<dbReference type="EMBL" id="HBIT01011861">
    <property type="protein sequence ID" value="CAE0621020.1"/>
    <property type="molecule type" value="Transcribed_RNA"/>
</dbReference>
<feature type="signal peptide" evidence="1">
    <location>
        <begin position="1"/>
        <end position="25"/>
    </location>
</feature>
<evidence type="ECO:0000256" key="1">
    <source>
        <dbReference type="SAM" id="SignalP"/>
    </source>
</evidence>
<accession>A0A7S3URB6</accession>
<evidence type="ECO:0008006" key="3">
    <source>
        <dbReference type="Google" id="ProtNLM"/>
    </source>
</evidence>
<protein>
    <recommendedName>
        <fullName evidence="3">SREBP regulating gene protein</fullName>
    </recommendedName>
</protein>
<dbReference type="AlphaFoldDB" id="A0A7S3URB6"/>
<feature type="chain" id="PRO_5031314859" description="SREBP regulating gene protein" evidence="1">
    <location>
        <begin position="26"/>
        <end position="123"/>
    </location>
</feature>
<organism evidence="2">
    <name type="scientific">Oxyrrhis marina</name>
    <name type="common">Dinoflagellate</name>
    <dbReference type="NCBI Taxonomy" id="2969"/>
    <lineage>
        <taxon>Eukaryota</taxon>
        <taxon>Sar</taxon>
        <taxon>Alveolata</taxon>
        <taxon>Dinophyceae</taxon>
        <taxon>Oxyrrhinales</taxon>
        <taxon>Oxyrrhinaceae</taxon>
        <taxon>Oxyrrhis</taxon>
    </lineage>
</organism>
<gene>
    <name evidence="2" type="ORF">OMAR00292_LOCUS6220</name>
</gene>
<name>A0A7S3URB6_OXYMA</name>
<dbReference type="PROSITE" id="PS51257">
    <property type="entry name" value="PROKAR_LIPOPROTEIN"/>
    <property type="match status" value="1"/>
</dbReference>
<sequence length="123" mass="12896">MRVEIASFVGLVAVTMSGCSGSGSAGIPDWPKDALCKTEDLSKIGDGDCTTADSVVTCTQDCGVPASQSCIQECYTKQCPDVNADCLSCCRSCVPVRLPRAGRKLKNLKADGARQQKTLSNDS</sequence>
<evidence type="ECO:0000313" key="2">
    <source>
        <dbReference type="EMBL" id="CAE0621020.1"/>
    </source>
</evidence>
<proteinExistence type="predicted"/>
<keyword evidence="1" id="KW-0732">Signal</keyword>